<dbReference type="Proteomes" id="UP000060630">
    <property type="component" value="Unassembled WGS sequence"/>
</dbReference>
<dbReference type="PROSITE" id="PS00622">
    <property type="entry name" value="HTH_LUXR_1"/>
    <property type="match status" value="1"/>
</dbReference>
<dbReference type="GO" id="GO:0006355">
    <property type="term" value="P:regulation of DNA-templated transcription"/>
    <property type="evidence" value="ECO:0007669"/>
    <property type="project" value="InterPro"/>
</dbReference>
<dbReference type="Gene3D" id="3.30.450.80">
    <property type="entry name" value="Transcription factor LuxR-like, autoinducer-binding domain"/>
    <property type="match status" value="1"/>
</dbReference>
<comment type="caution">
    <text evidence="6">The sequence shown here is derived from an EMBL/GenBank/DDBJ whole genome shotgun (WGS) entry which is preliminary data.</text>
</comment>
<evidence type="ECO:0000256" key="2">
    <source>
        <dbReference type="ARBA" id="ARBA00023125"/>
    </source>
</evidence>
<sequence>MTNWVEALLAGLEQAGSEREVYGWIEHAARSLGYEYCAYGLRMPWPVSRPRIHMLDNYPEAWQKRYREARYVDIDPTVKHARRSQAPIVWSDACFAATPQLWREAQAHGLRHGWTQSAFDSCGVSGMLTLARSNGPITPAELEQNEFKMRWLVSTAHLAMTGKLLPKLAPDTERCLTDREVEVLKWAADGKTSGEISTILVISVDTVNFHVKNAVAKLKAANKTSAVVRATMLGLLS</sequence>
<keyword evidence="2" id="KW-0238">DNA-binding</keyword>
<dbReference type="PRINTS" id="PR00038">
    <property type="entry name" value="HTHLUXR"/>
</dbReference>
<evidence type="ECO:0000256" key="3">
    <source>
        <dbReference type="ARBA" id="ARBA00023163"/>
    </source>
</evidence>
<protein>
    <submittedName>
        <fullName evidence="6">LuxR family transcriptional regulator</fullName>
    </submittedName>
</protein>
<dbReference type="InterPro" id="IPR000792">
    <property type="entry name" value="Tscrpt_reg_LuxR_C"/>
</dbReference>
<dbReference type="Proteomes" id="UP000070119">
    <property type="component" value="Unassembled WGS sequence"/>
</dbReference>
<keyword evidence="1" id="KW-0805">Transcription regulation</keyword>
<proteinExistence type="predicted"/>
<dbReference type="EMBL" id="LNJU01000004">
    <property type="protein sequence ID" value="KWZ58050.1"/>
    <property type="molecule type" value="Genomic_DNA"/>
</dbReference>
<accession>A0A106IKJ4</accession>
<dbReference type="PROSITE" id="PS50043">
    <property type="entry name" value="HTH_LUXR_2"/>
    <property type="match status" value="1"/>
</dbReference>
<evidence type="ECO:0000313" key="5">
    <source>
        <dbReference type="EMBL" id="KWA85852.1"/>
    </source>
</evidence>
<dbReference type="Gene3D" id="1.10.10.10">
    <property type="entry name" value="Winged helix-like DNA-binding domain superfamily/Winged helix DNA-binding domain"/>
    <property type="match status" value="1"/>
</dbReference>
<dbReference type="Pfam" id="PF00196">
    <property type="entry name" value="GerE"/>
    <property type="match status" value="1"/>
</dbReference>
<dbReference type="Pfam" id="PF03472">
    <property type="entry name" value="Autoind_bind"/>
    <property type="match status" value="1"/>
</dbReference>
<dbReference type="RefSeq" id="WP_059555878.1">
    <property type="nucleotide sequence ID" value="NZ_LNJU01000004.1"/>
</dbReference>
<dbReference type="CDD" id="cd06170">
    <property type="entry name" value="LuxR_C_like"/>
    <property type="match status" value="1"/>
</dbReference>
<reference evidence="6 8" key="2">
    <citation type="submission" date="2015-11" db="EMBL/GenBank/DDBJ databases">
        <authorList>
            <person name="Sahl J."/>
            <person name="Wagner D."/>
            <person name="Keim P."/>
        </authorList>
    </citation>
    <scope>NUCLEOTIDE SEQUENCE [LARGE SCALE GENOMIC DNA]</scope>
    <source>
        <strain evidence="6 8">MSMB1157</strain>
    </source>
</reference>
<evidence type="ECO:0000256" key="1">
    <source>
        <dbReference type="ARBA" id="ARBA00023015"/>
    </source>
</evidence>
<dbReference type="SUPFAM" id="SSF75516">
    <property type="entry name" value="Pheromone-binding domain of LuxR-like quorum-sensing transcription factors"/>
    <property type="match status" value="1"/>
</dbReference>
<evidence type="ECO:0000313" key="7">
    <source>
        <dbReference type="Proteomes" id="UP000060630"/>
    </source>
</evidence>
<dbReference type="SMART" id="SM00421">
    <property type="entry name" value="HTH_LUXR"/>
    <property type="match status" value="1"/>
</dbReference>
<evidence type="ECO:0000259" key="4">
    <source>
        <dbReference type="PROSITE" id="PS50043"/>
    </source>
</evidence>
<dbReference type="InterPro" id="IPR036388">
    <property type="entry name" value="WH-like_DNA-bd_sf"/>
</dbReference>
<dbReference type="InterPro" id="IPR016032">
    <property type="entry name" value="Sig_transdc_resp-reg_C-effctor"/>
</dbReference>
<dbReference type="SUPFAM" id="SSF46894">
    <property type="entry name" value="C-terminal effector domain of the bipartite response regulators"/>
    <property type="match status" value="1"/>
</dbReference>
<dbReference type="PANTHER" id="PTHR44688">
    <property type="entry name" value="DNA-BINDING TRANSCRIPTIONAL ACTIVATOR DEVR_DOSR"/>
    <property type="match status" value="1"/>
</dbReference>
<gene>
    <name evidence="6" type="ORF">WK57_21725</name>
    <name evidence="5" type="ORF">WL29_12785</name>
</gene>
<organism evidence="6 8">
    <name type="scientific">Burkholderia ubonensis</name>
    <dbReference type="NCBI Taxonomy" id="101571"/>
    <lineage>
        <taxon>Bacteria</taxon>
        <taxon>Pseudomonadati</taxon>
        <taxon>Pseudomonadota</taxon>
        <taxon>Betaproteobacteria</taxon>
        <taxon>Burkholderiales</taxon>
        <taxon>Burkholderiaceae</taxon>
        <taxon>Burkholderia</taxon>
        <taxon>Burkholderia cepacia complex</taxon>
    </lineage>
</organism>
<dbReference type="EMBL" id="LPHD01000014">
    <property type="protein sequence ID" value="KWA85852.1"/>
    <property type="molecule type" value="Genomic_DNA"/>
</dbReference>
<dbReference type="GO" id="GO:0003677">
    <property type="term" value="F:DNA binding"/>
    <property type="evidence" value="ECO:0007669"/>
    <property type="project" value="UniProtKB-KW"/>
</dbReference>
<dbReference type="PANTHER" id="PTHR44688:SF16">
    <property type="entry name" value="DNA-BINDING TRANSCRIPTIONAL ACTIVATOR DEVR_DOSR"/>
    <property type="match status" value="1"/>
</dbReference>
<reference evidence="5 7" key="1">
    <citation type="submission" date="2015-11" db="EMBL/GenBank/DDBJ databases">
        <title>Expanding the genomic diversity of Burkholderia species for the development of highly accurate diagnostics.</title>
        <authorList>
            <person name="Sahl J."/>
            <person name="Keim P."/>
            <person name="Wagner D."/>
        </authorList>
    </citation>
    <scope>NUCLEOTIDE SEQUENCE [LARGE SCALE GENOMIC DNA]</scope>
    <source>
        <strain evidence="5 7">MSMB2087WGS</strain>
    </source>
</reference>
<dbReference type="AlphaFoldDB" id="A0A106IKJ4"/>
<feature type="domain" description="HTH luxR-type" evidence="4">
    <location>
        <begin position="169"/>
        <end position="234"/>
    </location>
</feature>
<name>A0A106IKJ4_9BURK</name>
<evidence type="ECO:0000313" key="8">
    <source>
        <dbReference type="Proteomes" id="UP000070119"/>
    </source>
</evidence>
<keyword evidence="3" id="KW-0804">Transcription</keyword>
<dbReference type="InterPro" id="IPR005143">
    <property type="entry name" value="TF_LuxR_autoind-bd_dom"/>
</dbReference>
<dbReference type="InterPro" id="IPR036693">
    <property type="entry name" value="TF_LuxR_autoind-bd_dom_sf"/>
</dbReference>
<evidence type="ECO:0000313" key="6">
    <source>
        <dbReference type="EMBL" id="KWZ58050.1"/>
    </source>
</evidence>